<accession>A0A1N6L6Z0</accession>
<organism evidence="2 3">
    <name type="scientific">Paraburkholderia phenazinium</name>
    <dbReference type="NCBI Taxonomy" id="60549"/>
    <lineage>
        <taxon>Bacteria</taxon>
        <taxon>Pseudomonadati</taxon>
        <taxon>Pseudomonadota</taxon>
        <taxon>Betaproteobacteria</taxon>
        <taxon>Burkholderiales</taxon>
        <taxon>Burkholderiaceae</taxon>
        <taxon>Paraburkholderia</taxon>
    </lineage>
</organism>
<feature type="signal peptide" evidence="1">
    <location>
        <begin position="1"/>
        <end position="24"/>
    </location>
</feature>
<dbReference type="AlphaFoldDB" id="A0A1N6L6Z0"/>
<dbReference type="OrthoDB" id="9102503at2"/>
<gene>
    <name evidence="2" type="ORF">SAMN05444165_6299</name>
</gene>
<sequence length="141" mass="14836">MLKPLIALSISAGLLTCNVSVAQAETFSCHATRNTVDHFMEVTIQNGTISTFDYSSSTPVAGSVNNCLVASNGAKVTQSSNGAQVFALPNDDTVTVSKKGKQFVFDFSKVSLSDFCGQSSTMATHLTITPGVKRCSGIDNF</sequence>
<dbReference type="EMBL" id="FSRU01000002">
    <property type="protein sequence ID" value="SIO64528.1"/>
    <property type="molecule type" value="Genomic_DNA"/>
</dbReference>
<keyword evidence="1" id="KW-0732">Signal</keyword>
<proteinExistence type="predicted"/>
<dbReference type="Proteomes" id="UP000185151">
    <property type="component" value="Unassembled WGS sequence"/>
</dbReference>
<evidence type="ECO:0000313" key="3">
    <source>
        <dbReference type="Proteomes" id="UP000185151"/>
    </source>
</evidence>
<reference evidence="2 3" key="1">
    <citation type="submission" date="2016-11" db="EMBL/GenBank/DDBJ databases">
        <authorList>
            <person name="Jaros S."/>
            <person name="Januszkiewicz K."/>
            <person name="Wedrychowicz H."/>
        </authorList>
    </citation>
    <scope>NUCLEOTIDE SEQUENCE [LARGE SCALE GENOMIC DNA]</scope>
    <source>
        <strain evidence="2 3">GAS95</strain>
    </source>
</reference>
<evidence type="ECO:0000256" key="1">
    <source>
        <dbReference type="SAM" id="SignalP"/>
    </source>
</evidence>
<feature type="chain" id="PRO_5013224076" evidence="1">
    <location>
        <begin position="25"/>
        <end position="141"/>
    </location>
</feature>
<name>A0A1N6L6Z0_9BURK</name>
<evidence type="ECO:0000313" key="2">
    <source>
        <dbReference type="EMBL" id="SIO64528.1"/>
    </source>
</evidence>
<protein>
    <submittedName>
        <fullName evidence="2">Uncharacterized protein</fullName>
    </submittedName>
</protein>
<keyword evidence="3" id="KW-1185">Reference proteome</keyword>
<dbReference type="RefSeq" id="WP_143788502.1">
    <property type="nucleotide sequence ID" value="NZ_FSRU01000002.1"/>
</dbReference>